<dbReference type="Proteomes" id="UP000012040">
    <property type="component" value="Chromosome"/>
</dbReference>
<accession>M4V5Q5</accession>
<reference evidence="1 2" key="1">
    <citation type="journal article" date="2013" name="ISME J.">
        <title>By their genes ye shall know them: genomic signatures of predatory bacteria.</title>
        <authorList>
            <person name="Pasternak Z."/>
            <person name="Pietrokovski S."/>
            <person name="Rotem O."/>
            <person name="Gophna U."/>
            <person name="Lurie-Weinberger M.N."/>
            <person name="Jurkevitch E."/>
        </authorList>
    </citation>
    <scope>NUCLEOTIDE SEQUENCE [LARGE SCALE GENOMIC DNA]</scope>
    <source>
        <strain evidence="1 2">JSS</strain>
    </source>
</reference>
<gene>
    <name evidence="1" type="ORF">A11Q_472</name>
</gene>
<protein>
    <submittedName>
        <fullName evidence="1">Uncharacterized protein</fullName>
    </submittedName>
</protein>
<dbReference type="HOGENOM" id="CLU_1425467_0_0_7"/>
<dbReference type="KEGG" id="bex:A11Q_472"/>
<sequence>MMILGVGGFMKSVLISILVTIAAINVKAANNFRMQESGEAYVFAQLNVSSIDKTLNQINPRFQSVTGANVKLSAKEILLVVNKAMPRCAPGMMCIQVMPAPLQIKLAIVDIQQTPCSVQYIARGTTQGLNEEIIVEDFSNSTCEMVLNSIGTVTYTAEGISSASQTLESATAVFSVQNEFMLPVMPKAIL</sequence>
<dbReference type="AlphaFoldDB" id="M4V5Q5"/>
<evidence type="ECO:0000313" key="2">
    <source>
        <dbReference type="Proteomes" id="UP000012040"/>
    </source>
</evidence>
<name>M4V5Q5_9BACT</name>
<evidence type="ECO:0000313" key="1">
    <source>
        <dbReference type="EMBL" id="AGH94692.1"/>
    </source>
</evidence>
<proteinExistence type="predicted"/>
<keyword evidence="2" id="KW-1185">Reference proteome</keyword>
<dbReference type="EMBL" id="CP003537">
    <property type="protein sequence ID" value="AGH94692.1"/>
    <property type="molecule type" value="Genomic_DNA"/>
</dbReference>
<organism evidence="1 2">
    <name type="scientific">Pseudobdellovibrio exovorus JSS</name>
    <dbReference type="NCBI Taxonomy" id="1184267"/>
    <lineage>
        <taxon>Bacteria</taxon>
        <taxon>Pseudomonadati</taxon>
        <taxon>Bdellovibrionota</taxon>
        <taxon>Bdellovibrionia</taxon>
        <taxon>Bdellovibrionales</taxon>
        <taxon>Pseudobdellovibrionaceae</taxon>
        <taxon>Pseudobdellovibrio</taxon>
    </lineage>
</organism>
<dbReference type="PATRIC" id="fig|1184267.3.peg.480"/>